<organism evidence="9 10">
    <name type="scientific">Rothia dentocariosa (strain ATCC 17931 / CDC X599 / XDIA)</name>
    <dbReference type="NCBI Taxonomy" id="762948"/>
    <lineage>
        <taxon>Bacteria</taxon>
        <taxon>Bacillati</taxon>
        <taxon>Actinomycetota</taxon>
        <taxon>Actinomycetes</taxon>
        <taxon>Micrococcales</taxon>
        <taxon>Micrococcaceae</taxon>
        <taxon>Rothia</taxon>
    </lineage>
</organism>
<dbReference type="GeneID" id="29743947"/>
<feature type="compositionally biased region" description="Basic and acidic residues" evidence="6">
    <location>
        <begin position="465"/>
        <end position="476"/>
    </location>
</feature>
<feature type="compositionally biased region" description="Polar residues" evidence="6">
    <location>
        <begin position="694"/>
        <end position="705"/>
    </location>
</feature>
<comment type="similarity">
    <text evidence="1 5">Belongs to the peptidase S8 family.</text>
</comment>
<name>E3H5J6_ROTDC</name>
<evidence type="ECO:0000256" key="2">
    <source>
        <dbReference type="ARBA" id="ARBA00022670"/>
    </source>
</evidence>
<dbReference type="EMBL" id="CP002280">
    <property type="protein sequence ID" value="ADP40829.1"/>
    <property type="molecule type" value="Genomic_DNA"/>
</dbReference>
<evidence type="ECO:0000313" key="9">
    <source>
        <dbReference type="EMBL" id="ADP40829.1"/>
    </source>
</evidence>
<evidence type="ECO:0000256" key="7">
    <source>
        <dbReference type="SAM" id="SignalP"/>
    </source>
</evidence>
<dbReference type="PROSITE" id="PS00136">
    <property type="entry name" value="SUBTILASE_ASP"/>
    <property type="match status" value="1"/>
</dbReference>
<feature type="active site" description="Charge relay system" evidence="5">
    <location>
        <position position="94"/>
    </location>
</feature>
<feature type="compositionally biased region" description="Low complexity" evidence="6">
    <location>
        <begin position="478"/>
        <end position="514"/>
    </location>
</feature>
<sequence>MTRSNHIAMMTRTSIRRVVALLGCGALATSLALSGAPASAAPTASPTPITLTPAEAAVLGKDDVRQHEYWLTDYRIVDAWKQSTGSGVTVAVIDTGVDGTHPDLVDNVLEGYDASGEGSPNGWQGLGVEPMHGTEVASLIAGHGHNVSGIPKIAGQPGKPAGVIGVAPDAKILPISLNMVSNAEKSIDEQIPAAVRYAVDHGAQVINLSIGSNKTTWPKSWDDAFAYAEEKGVVVVASAGNRGSGITQVGAPATIPGVLTVGGVDRQREASKGSSTQGISIGVTAPSNDMIAAVPGNKYMIWSGSSASAPLVSGLAALIKSKYPNLSAAQIIQRITESADDTGAAGRDPVYGFGIINPLMALDPSTPQDATENPLGSLKAWIAVHRRQEVPAPTPADASATPVHEEGETIVKAKIPEPSRPVEDRGFLPFIIVGALFVILGLLTVRSVRRLHRLHVNVRDVVPHPHLHHGEREKASHSKPSAVSVAAPEASAPVAPVIQPPAASAPQSPEPEVAVPNAQAQTQIAPAPVSSSAPDAAAAVPSAPSASGLQPEADQNLHKQQDVAAVQKSVAAAGTEQSAVPTQPPATVQNAGNVGSVQNADTVQNVGSTQSLDTAQPAASGSVEQAPVYPEQPLPQTQKPAEPQQPAQHNTVAQTPAAPAKATQPADQGNTPAPEQKPVAPEPQESEKPALAQTVAQSEGVSRTPQIPAAEPVKDSTVGQESSDPEASQVSADTIGKASHRPAQKTGAAQHRAHRLSRGPLPPHRKPRLPHISGIKRQVPQTGVPDVPDEAASSASVQNPTGQDGRPASAPRKVASAQKKHSTRTPRKKTANSSCLRLQGAASGRSSIPAAPESGVPEPSSAHEPEPQNPSSS</sequence>
<accession>E3H5J6</accession>
<evidence type="ECO:0000256" key="6">
    <source>
        <dbReference type="SAM" id="MobiDB-lite"/>
    </source>
</evidence>
<dbReference type="InterPro" id="IPR015500">
    <property type="entry name" value="Peptidase_S8_subtilisin-rel"/>
</dbReference>
<feature type="active site" description="Charge relay system" evidence="5">
    <location>
        <position position="132"/>
    </location>
</feature>
<evidence type="ECO:0000256" key="3">
    <source>
        <dbReference type="ARBA" id="ARBA00022801"/>
    </source>
</evidence>
<dbReference type="eggNOG" id="COG1404">
    <property type="taxonomic scope" value="Bacteria"/>
</dbReference>
<dbReference type="InterPro" id="IPR023827">
    <property type="entry name" value="Peptidase_S8_Asp-AS"/>
</dbReference>
<evidence type="ECO:0000259" key="8">
    <source>
        <dbReference type="Pfam" id="PF00082"/>
    </source>
</evidence>
<dbReference type="HOGENOM" id="CLU_328967_0_0_11"/>
<feature type="compositionally biased region" description="Basic residues" evidence="6">
    <location>
        <begin position="818"/>
        <end position="830"/>
    </location>
</feature>
<dbReference type="PROSITE" id="PS00137">
    <property type="entry name" value="SUBTILASE_HIS"/>
    <property type="match status" value="1"/>
</dbReference>
<dbReference type="InterPro" id="IPR000209">
    <property type="entry name" value="Peptidase_S8/S53_dom"/>
</dbReference>
<evidence type="ECO:0000256" key="5">
    <source>
        <dbReference type="PROSITE-ProRule" id="PRU01240"/>
    </source>
</evidence>
<dbReference type="Pfam" id="PF00082">
    <property type="entry name" value="Peptidase_S8"/>
    <property type="match status" value="1"/>
</dbReference>
<dbReference type="Gene3D" id="3.40.50.200">
    <property type="entry name" value="Peptidase S8/S53 domain"/>
    <property type="match status" value="1"/>
</dbReference>
<dbReference type="InterPro" id="IPR022398">
    <property type="entry name" value="Peptidase_S8_His-AS"/>
</dbReference>
<feature type="compositionally biased region" description="Low complexity" evidence="6">
    <location>
        <begin position="525"/>
        <end position="547"/>
    </location>
</feature>
<keyword evidence="7" id="KW-0732">Signal</keyword>
<gene>
    <name evidence="9" type="ordered locus">HMPREF0733_11372</name>
</gene>
<keyword evidence="3 5" id="KW-0378">Hydrolase</keyword>
<feature type="signal peptide" evidence="7">
    <location>
        <begin position="1"/>
        <end position="40"/>
    </location>
</feature>
<feature type="domain" description="Peptidase S8/S53" evidence="8">
    <location>
        <begin position="85"/>
        <end position="354"/>
    </location>
</feature>
<feature type="active site" description="Charge relay system" evidence="5">
    <location>
        <position position="306"/>
    </location>
</feature>
<evidence type="ECO:0000256" key="4">
    <source>
        <dbReference type="ARBA" id="ARBA00022825"/>
    </source>
</evidence>
<feature type="compositionally biased region" description="Polar residues" evidence="6">
    <location>
        <begin position="575"/>
        <end position="623"/>
    </location>
</feature>
<dbReference type="PRINTS" id="PR00723">
    <property type="entry name" value="SUBTILISIN"/>
</dbReference>
<dbReference type="KEGG" id="rdn:HMPREF0733_11372"/>
<dbReference type="AlphaFoldDB" id="E3H5J6"/>
<dbReference type="GO" id="GO:0006508">
    <property type="term" value="P:proteolysis"/>
    <property type="evidence" value="ECO:0007669"/>
    <property type="project" value="UniProtKB-KW"/>
</dbReference>
<reference evidence="10" key="1">
    <citation type="submission" date="2010-10" db="EMBL/GenBank/DDBJ databases">
        <title>The complete genome of Rothia dentocariosa ATCC 17931.</title>
        <authorList>
            <person name="Muzny D."/>
            <person name="Qin X."/>
            <person name="Buhay C."/>
            <person name="Dugan-Rocha S."/>
            <person name="Ding Y."/>
            <person name="Chen G."/>
            <person name="Hawes A."/>
            <person name="Holder M."/>
            <person name="Jhangiani S."/>
            <person name="Johnson A."/>
            <person name="Khan Z."/>
            <person name="Li Z."/>
            <person name="Liu W."/>
            <person name="Liu X."/>
            <person name="Perez L."/>
            <person name="Shen H."/>
            <person name="Wang Q."/>
            <person name="Watt J."/>
            <person name="Xi L."/>
            <person name="Xin Y."/>
            <person name="Zhou J."/>
            <person name="Deng J."/>
            <person name="Jiang H."/>
            <person name="Liu Y."/>
            <person name="Qu J."/>
            <person name="Song X.-Z."/>
            <person name="Zhang L."/>
            <person name="Villasana D."/>
            <person name="Johnson A."/>
            <person name="Liu J."/>
            <person name="Liyanage D."/>
            <person name="Lorensuhewa L."/>
            <person name="Robinson T."/>
            <person name="Song A."/>
            <person name="Song B.-B."/>
            <person name="Dinh H."/>
            <person name="Thornton R."/>
            <person name="Coyle M."/>
            <person name="Francisco L."/>
            <person name="Jackson L."/>
            <person name="Javaid M."/>
            <person name="Korchina V."/>
            <person name="Kovar C."/>
            <person name="Mata R."/>
            <person name="Mathew T."/>
            <person name="Ngo R."/>
            <person name="Nguyen L."/>
            <person name="Nguyen N."/>
            <person name="Okwuonu G."/>
            <person name="Ongeri F."/>
            <person name="Pham C."/>
            <person name="Simmons D."/>
            <person name="Wilczek-Boney K."/>
            <person name="Hale W."/>
            <person name="Jakkamsetti A."/>
            <person name="Pham P."/>
            <person name="Ruth R."/>
            <person name="San Lucas F."/>
            <person name="Warren J."/>
            <person name="Zhang J."/>
            <person name="Zhao Z."/>
            <person name="Zhou C."/>
            <person name="Zhu D."/>
            <person name="Lee S."/>
            <person name="Bess C."/>
            <person name="Blankenburg K."/>
            <person name="Forbes L."/>
            <person name="Fu Q."/>
            <person name="Gubbala S."/>
            <person name="Hirani K."/>
            <person name="Jayaseelan J.C."/>
            <person name="Lara F."/>
            <person name="Munidasa M."/>
            <person name="Palculict T."/>
            <person name="Patil S."/>
            <person name="Pu L.-L."/>
            <person name="Saada N."/>
            <person name="Tang L."/>
            <person name="Weissenberger G."/>
            <person name="Zhu Y."/>
            <person name="Hemphill L."/>
            <person name="Shang Y."/>
            <person name="Youmans B."/>
            <person name="Ayvaz T."/>
            <person name="Ross M."/>
            <person name="Santibanez J."/>
            <person name="Aqrawi P."/>
            <person name="Gross S."/>
            <person name="Joshi V."/>
            <person name="Fowler G."/>
            <person name="Nazareth L."/>
            <person name="Reid J."/>
            <person name="Worley K."/>
            <person name="Petrosino J."/>
            <person name="Highlander S."/>
            <person name="Gibbs R."/>
        </authorList>
    </citation>
    <scope>NUCLEOTIDE SEQUENCE [LARGE SCALE GENOMIC DNA]</scope>
    <source>
        <strain evidence="10">ATCC 17931 / CDC X599 / XDIA</strain>
    </source>
</reference>
<dbReference type="PANTHER" id="PTHR43806:SF11">
    <property type="entry name" value="CEREVISIN-RELATED"/>
    <property type="match status" value="1"/>
</dbReference>
<proteinExistence type="inferred from homology"/>
<dbReference type="InterPro" id="IPR036852">
    <property type="entry name" value="Peptidase_S8/S53_dom_sf"/>
</dbReference>
<evidence type="ECO:0000313" key="10">
    <source>
        <dbReference type="Proteomes" id="UP000000387"/>
    </source>
</evidence>
<keyword evidence="4 5" id="KW-0720">Serine protease</keyword>
<protein>
    <submittedName>
        <fullName evidence="9">Putative type VII secretion-associated serine protease mycosin</fullName>
    </submittedName>
</protein>
<dbReference type="RefSeq" id="WP_013398573.1">
    <property type="nucleotide sequence ID" value="NC_014643.1"/>
</dbReference>
<feature type="region of interest" description="Disordered" evidence="6">
    <location>
        <begin position="465"/>
        <end position="873"/>
    </location>
</feature>
<dbReference type="PROSITE" id="PS51892">
    <property type="entry name" value="SUBTILASE"/>
    <property type="match status" value="1"/>
</dbReference>
<dbReference type="InterPro" id="IPR050131">
    <property type="entry name" value="Peptidase_S8_subtilisin-like"/>
</dbReference>
<keyword evidence="2 5" id="KW-0645">Protease</keyword>
<feature type="compositionally biased region" description="Polar residues" evidence="6">
    <location>
        <begin position="793"/>
        <end position="802"/>
    </location>
</feature>
<feature type="compositionally biased region" description="Low complexity" evidence="6">
    <location>
        <begin position="651"/>
        <end position="668"/>
    </location>
</feature>
<evidence type="ECO:0000256" key="1">
    <source>
        <dbReference type="ARBA" id="ARBA00011073"/>
    </source>
</evidence>
<feature type="compositionally biased region" description="Polar residues" evidence="6">
    <location>
        <begin position="717"/>
        <end position="732"/>
    </location>
</feature>
<dbReference type="SUPFAM" id="SSF52743">
    <property type="entry name" value="Subtilisin-like"/>
    <property type="match status" value="1"/>
</dbReference>
<dbReference type="PANTHER" id="PTHR43806">
    <property type="entry name" value="PEPTIDASE S8"/>
    <property type="match status" value="1"/>
</dbReference>
<feature type="compositionally biased region" description="Polar residues" evidence="6">
    <location>
        <begin position="634"/>
        <end position="650"/>
    </location>
</feature>
<dbReference type="Proteomes" id="UP000000387">
    <property type="component" value="Chromosome"/>
</dbReference>
<dbReference type="GO" id="GO:0004252">
    <property type="term" value="F:serine-type endopeptidase activity"/>
    <property type="evidence" value="ECO:0007669"/>
    <property type="project" value="UniProtKB-UniRule"/>
</dbReference>
<feature type="chain" id="PRO_5003170683" evidence="7">
    <location>
        <begin position="41"/>
        <end position="873"/>
    </location>
</feature>
<feature type="compositionally biased region" description="Basic residues" evidence="6">
    <location>
        <begin position="751"/>
        <end position="769"/>
    </location>
</feature>
<dbReference type="eggNOG" id="COG3170">
    <property type="taxonomic scope" value="Bacteria"/>
</dbReference>